<reference evidence="1 2" key="1">
    <citation type="submission" date="2016-10" db="EMBL/GenBank/DDBJ databases">
        <authorList>
            <person name="de Groot N.N."/>
        </authorList>
    </citation>
    <scope>NUCLEOTIDE SEQUENCE [LARGE SCALE GENOMIC DNA]</scope>
    <source>
        <strain evidence="1 2">DSM 15695</strain>
    </source>
</reference>
<protein>
    <submittedName>
        <fullName evidence="1">Uncharacterized protein</fullName>
    </submittedName>
</protein>
<organism evidence="1 2">
    <name type="scientific">Ignavigranum ruoffiae</name>
    <dbReference type="NCBI Taxonomy" id="89093"/>
    <lineage>
        <taxon>Bacteria</taxon>
        <taxon>Bacillati</taxon>
        <taxon>Bacillota</taxon>
        <taxon>Bacilli</taxon>
        <taxon>Lactobacillales</taxon>
        <taxon>Aerococcaceae</taxon>
        <taxon>Ignavigranum</taxon>
    </lineage>
</organism>
<evidence type="ECO:0000313" key="2">
    <source>
        <dbReference type="Proteomes" id="UP000198833"/>
    </source>
</evidence>
<dbReference type="Proteomes" id="UP000198833">
    <property type="component" value="Unassembled WGS sequence"/>
</dbReference>
<proteinExistence type="predicted"/>
<dbReference type="AlphaFoldDB" id="A0A1H9H4E8"/>
<gene>
    <name evidence="1" type="ORF">SAMN04488558_1248</name>
</gene>
<evidence type="ECO:0000313" key="1">
    <source>
        <dbReference type="EMBL" id="SEQ57118.1"/>
    </source>
</evidence>
<keyword evidence="2" id="KW-1185">Reference proteome</keyword>
<accession>A0A1H9H4E8</accession>
<sequence>MIKHFVLIYSSSLTNRRLAFKFSSSKAIRSKDLPTTITDDVSLYGFTTHRIFTEDTSIQSIYEKDMFFEEIEWFERYEDFCKFQV</sequence>
<dbReference type="EMBL" id="FOEN01000024">
    <property type="protein sequence ID" value="SEQ57118.1"/>
    <property type="molecule type" value="Genomic_DNA"/>
</dbReference>
<name>A0A1H9H4E8_9LACT</name>